<dbReference type="STRING" id="1839936.SBU_000661"/>
<sequence length="232" mass="26470">MMVEVDWYDLADTDFHSGGRETTQTTAGAAVGGAKVMPEERIGIMVCDEERFNDFFDVLSLKIRGMPGVEMMYLDFRGCSTSEDYQERIVEGILKFMRGEAYDFEGGRYWTEEEKKARYATLEFLKDKLGEDIEGETTAEKATNALTILGDISDQLKKNLILVMDLRNIKLDPSALRPGQKLWWVYNLTTKAEGSQRMWLIDCDEDIFDTLSEHGQMGKVFSEEGTDLFMIV</sequence>
<proteinExistence type="predicted"/>
<comment type="caution">
    <text evidence="1">The sequence shown here is derived from an EMBL/GenBank/DDBJ whole genome shotgun (WGS) entry which is preliminary data.</text>
</comment>
<keyword evidence="2" id="KW-1185">Reference proteome</keyword>
<reference evidence="1" key="1">
    <citation type="submission" date="2016-05" db="EMBL/GenBank/DDBJ databases">
        <title>Microbial consortia oxidize butane by reversing methanogenesis.</title>
        <authorList>
            <person name="Laso-Perez R."/>
            <person name="Richter M."/>
            <person name="Wegener G."/>
            <person name="Musat F."/>
        </authorList>
    </citation>
    <scope>NUCLEOTIDE SEQUENCE [LARGE SCALE GENOMIC DNA]</scope>
    <source>
        <strain evidence="1">BOX1</strain>
    </source>
</reference>
<organism evidence="1 2">
    <name type="scientific">Candidatus Syntropharchaeum butanivorans</name>
    <dbReference type="NCBI Taxonomy" id="1839936"/>
    <lineage>
        <taxon>Archaea</taxon>
        <taxon>Methanobacteriati</taxon>
        <taxon>Methanobacteriota</taxon>
        <taxon>Stenosarchaea group</taxon>
        <taxon>Methanomicrobia</taxon>
        <taxon>Methanosarcinales</taxon>
        <taxon>ANME-2 cluster</taxon>
        <taxon>Candidatus Syntropharchaeum</taxon>
    </lineage>
</organism>
<evidence type="ECO:0000313" key="1">
    <source>
        <dbReference type="EMBL" id="OFV66694.1"/>
    </source>
</evidence>
<evidence type="ECO:0000313" key="2">
    <source>
        <dbReference type="Proteomes" id="UP000185779"/>
    </source>
</evidence>
<dbReference type="AlphaFoldDB" id="A0A1F2P695"/>
<protein>
    <submittedName>
        <fullName evidence="1">Uncharacterized protein</fullName>
    </submittedName>
</protein>
<name>A0A1F2P695_9EURY</name>
<gene>
    <name evidence="1" type="ORF">SBU_000661</name>
</gene>
<dbReference type="Proteomes" id="UP000185779">
    <property type="component" value="Unassembled WGS sequence"/>
</dbReference>
<dbReference type="EMBL" id="LYOR01000002">
    <property type="protein sequence ID" value="OFV66694.1"/>
    <property type="molecule type" value="Genomic_DNA"/>
</dbReference>
<accession>A0A1F2P695</accession>